<keyword evidence="2" id="KW-0809">Transit peptide</keyword>
<feature type="region of interest" description="Disordered" evidence="4">
    <location>
        <begin position="1"/>
        <end position="29"/>
    </location>
</feature>
<dbReference type="PANTHER" id="PTHR21013:SF10">
    <property type="entry name" value="ATP SYNTHASE MITOCHONDRIAL F1 COMPLEX ASSEMBLY FACTOR 2"/>
    <property type="match status" value="1"/>
</dbReference>
<dbReference type="Pfam" id="PF07542">
    <property type="entry name" value="ATP12"/>
    <property type="match status" value="1"/>
</dbReference>
<dbReference type="Gene3D" id="1.10.3580.10">
    <property type="entry name" value="ATP12 ATPase"/>
    <property type="match status" value="1"/>
</dbReference>
<gene>
    <name evidence="5" type="ORF">ACFFJ2_02580</name>
</gene>
<dbReference type="InterPro" id="IPR042272">
    <property type="entry name" value="ATP12_ATP_synth-F1-assembly_N"/>
</dbReference>
<comment type="similarity">
    <text evidence="1">Belongs to the ATP12 family.</text>
</comment>
<dbReference type="Gene3D" id="3.30.2180.10">
    <property type="entry name" value="ATP12-like"/>
    <property type="match status" value="1"/>
</dbReference>
<sequence>MRDILNDLENDLRLSDPDPVRRAQKQMRKPLPRRFYKNVSVAGEGESYSVLLDGRAVRTPAGNTLALPNAQAAQLVAQEYDAQGEEIDPMTMPVTRLVNTAIDGVASDTQAVAEDILRFASSDLLCYRAEGPERLVEQQAQAWDPVLDWVEAELGARFVLAEGVMHVEQPRQTIAAVAAYLRPRRAPLRLAALHVMTTLTGSALLALAVEAGAIEAEEAWRAAHVDEDWNIAQWGEDAEAAARRAARRRDMMGAVALLKAMDEANGERGTRE</sequence>
<evidence type="ECO:0000313" key="6">
    <source>
        <dbReference type="Proteomes" id="UP001589755"/>
    </source>
</evidence>
<organism evidence="5 6">
    <name type="scientific">Chelativorans intermedius</name>
    <dbReference type="NCBI Taxonomy" id="515947"/>
    <lineage>
        <taxon>Bacteria</taxon>
        <taxon>Pseudomonadati</taxon>
        <taxon>Pseudomonadota</taxon>
        <taxon>Alphaproteobacteria</taxon>
        <taxon>Hyphomicrobiales</taxon>
        <taxon>Phyllobacteriaceae</taxon>
        <taxon>Chelativorans</taxon>
    </lineage>
</organism>
<evidence type="ECO:0000256" key="1">
    <source>
        <dbReference type="ARBA" id="ARBA00008231"/>
    </source>
</evidence>
<dbReference type="Proteomes" id="UP001589755">
    <property type="component" value="Unassembled WGS sequence"/>
</dbReference>
<dbReference type="InterPro" id="IPR023335">
    <property type="entry name" value="ATP12_ortho_dom_sf"/>
</dbReference>
<evidence type="ECO:0000313" key="5">
    <source>
        <dbReference type="EMBL" id="MFC0207280.1"/>
    </source>
</evidence>
<reference evidence="5 6" key="1">
    <citation type="submission" date="2024-09" db="EMBL/GenBank/DDBJ databases">
        <authorList>
            <person name="Sun Q."/>
            <person name="Mori K."/>
        </authorList>
    </citation>
    <scope>NUCLEOTIDE SEQUENCE [LARGE SCALE GENOMIC DNA]</scope>
    <source>
        <strain evidence="5 6">CCM 8543</strain>
    </source>
</reference>
<protein>
    <submittedName>
        <fullName evidence="5">ATP12 family chaperone protein</fullName>
    </submittedName>
</protein>
<evidence type="ECO:0000256" key="2">
    <source>
        <dbReference type="ARBA" id="ARBA00022946"/>
    </source>
</evidence>
<feature type="compositionally biased region" description="Basic and acidic residues" evidence="4">
    <location>
        <begin position="1"/>
        <end position="21"/>
    </location>
</feature>
<evidence type="ECO:0000256" key="3">
    <source>
        <dbReference type="ARBA" id="ARBA00023186"/>
    </source>
</evidence>
<dbReference type="RefSeq" id="WP_261518536.1">
    <property type="nucleotide sequence ID" value="NZ_JAODNW010000001.1"/>
</dbReference>
<proteinExistence type="inferred from homology"/>
<keyword evidence="3" id="KW-0143">Chaperone</keyword>
<keyword evidence="6" id="KW-1185">Reference proteome</keyword>
<dbReference type="InterPro" id="IPR011419">
    <property type="entry name" value="ATP12_ATP_synth-F1-assembly"/>
</dbReference>
<accession>A0ABV6D3P6</accession>
<dbReference type="EMBL" id="JBHLXD010000003">
    <property type="protein sequence ID" value="MFC0207280.1"/>
    <property type="molecule type" value="Genomic_DNA"/>
</dbReference>
<dbReference type="PANTHER" id="PTHR21013">
    <property type="entry name" value="ATP SYNTHASE MITOCHONDRIAL F1 COMPLEX ASSEMBLY FACTOR 2/ATP12 PROTEIN, MITOCHONDRIAL PRECURSOR"/>
    <property type="match status" value="1"/>
</dbReference>
<evidence type="ECO:0000256" key="4">
    <source>
        <dbReference type="SAM" id="MobiDB-lite"/>
    </source>
</evidence>
<dbReference type="SUPFAM" id="SSF160909">
    <property type="entry name" value="ATP12-like"/>
    <property type="match status" value="1"/>
</dbReference>
<name>A0ABV6D3P6_9HYPH</name>
<comment type="caution">
    <text evidence="5">The sequence shown here is derived from an EMBL/GenBank/DDBJ whole genome shotgun (WGS) entry which is preliminary data.</text>
</comment>